<protein>
    <submittedName>
        <fullName evidence="1">9054_t:CDS:1</fullName>
    </submittedName>
</protein>
<name>A0A9N9NNQ8_9GLOM</name>
<sequence length="165" mass="19480">IKHVENYVIENGFEVVKRRTQKNKGSDIIYRTLEYKHSGEHKAKKKADTEENREHEIESYNSLIKRSVKTSTTLYKLDVQIQLQLDREEQFEYNDQINQNLTVGLPNIIDRYFSQINVSLKNYLTPRDQITKNQVHYKPIKVANDIEFAEDSYESVITNLDSLIK</sequence>
<dbReference type="OrthoDB" id="2440185at2759"/>
<reference evidence="1" key="1">
    <citation type="submission" date="2021-06" db="EMBL/GenBank/DDBJ databases">
        <authorList>
            <person name="Kallberg Y."/>
            <person name="Tangrot J."/>
            <person name="Rosling A."/>
        </authorList>
    </citation>
    <scope>NUCLEOTIDE SEQUENCE</scope>
    <source>
        <strain evidence="1">IN212</strain>
    </source>
</reference>
<evidence type="ECO:0000313" key="2">
    <source>
        <dbReference type="Proteomes" id="UP000789396"/>
    </source>
</evidence>
<feature type="non-terminal residue" evidence="1">
    <location>
        <position position="1"/>
    </location>
</feature>
<accession>A0A9N9NNQ8</accession>
<feature type="non-terminal residue" evidence="1">
    <location>
        <position position="165"/>
    </location>
</feature>
<dbReference type="Proteomes" id="UP000789396">
    <property type="component" value="Unassembled WGS sequence"/>
</dbReference>
<evidence type="ECO:0000313" key="1">
    <source>
        <dbReference type="EMBL" id="CAG8744999.1"/>
    </source>
</evidence>
<keyword evidence="2" id="KW-1185">Reference proteome</keyword>
<proteinExistence type="predicted"/>
<dbReference type="AlphaFoldDB" id="A0A9N9NNQ8"/>
<comment type="caution">
    <text evidence="1">The sequence shown here is derived from an EMBL/GenBank/DDBJ whole genome shotgun (WGS) entry which is preliminary data.</text>
</comment>
<dbReference type="EMBL" id="CAJVPZ010033697">
    <property type="protein sequence ID" value="CAG8744999.1"/>
    <property type="molecule type" value="Genomic_DNA"/>
</dbReference>
<organism evidence="1 2">
    <name type="scientific">Racocetra fulgida</name>
    <dbReference type="NCBI Taxonomy" id="60492"/>
    <lineage>
        <taxon>Eukaryota</taxon>
        <taxon>Fungi</taxon>
        <taxon>Fungi incertae sedis</taxon>
        <taxon>Mucoromycota</taxon>
        <taxon>Glomeromycotina</taxon>
        <taxon>Glomeromycetes</taxon>
        <taxon>Diversisporales</taxon>
        <taxon>Gigasporaceae</taxon>
        <taxon>Racocetra</taxon>
    </lineage>
</organism>
<gene>
    <name evidence="1" type="ORF">RFULGI_LOCUS13159</name>
</gene>